<evidence type="ECO:0008006" key="6">
    <source>
        <dbReference type="Google" id="ProtNLM"/>
    </source>
</evidence>
<organism evidence="4 5">
    <name type="scientific">Schizopora paradoxa</name>
    <dbReference type="NCBI Taxonomy" id="27342"/>
    <lineage>
        <taxon>Eukaryota</taxon>
        <taxon>Fungi</taxon>
        <taxon>Dikarya</taxon>
        <taxon>Basidiomycota</taxon>
        <taxon>Agaricomycotina</taxon>
        <taxon>Agaricomycetes</taxon>
        <taxon>Hymenochaetales</taxon>
        <taxon>Schizoporaceae</taxon>
        <taxon>Schizopora</taxon>
    </lineage>
</organism>
<proteinExistence type="predicted"/>
<feature type="chain" id="PRO_5005202062" description="Mid2 domain-containing protein" evidence="3">
    <location>
        <begin position="23"/>
        <end position="319"/>
    </location>
</feature>
<evidence type="ECO:0000256" key="2">
    <source>
        <dbReference type="SAM" id="Phobius"/>
    </source>
</evidence>
<feature type="signal peptide" evidence="3">
    <location>
        <begin position="1"/>
        <end position="22"/>
    </location>
</feature>
<dbReference type="AlphaFoldDB" id="A0A0H2S5Z7"/>
<sequence length="319" mass="34184">MTAVSRLSKLWATLSIIAVVDSQNFVPISISVGSDQWWVADSPDNKITWECDVSQVSSFSIVLQNENTSVLREQRPLFANISNSQCSITVPSTSATLPVASGYSVLFTGVLDSDSDTEGASPTSRSDIFEVKPVSPSLPSTSASRKVTSDVIPVPKTITFLNLTFVPSLPSFATPTPKSISSIAPTFNSTASSSSSVEKMLTFTSITTVSGSTQTDSSDPSSHPFMNDPVAITGTFTVVGLIISVIAIVMARAIRARRRIHTQHVHGQGTLEIDPFPHPSTPVTILPQREPPGYVESLPSYRPQEDIVRSSTVEIKAQT</sequence>
<protein>
    <recommendedName>
        <fullName evidence="6">Mid2 domain-containing protein</fullName>
    </recommendedName>
</protein>
<keyword evidence="2" id="KW-0812">Transmembrane</keyword>
<dbReference type="OrthoDB" id="2576580at2759"/>
<keyword evidence="2" id="KW-0472">Membrane</keyword>
<dbReference type="STRING" id="27342.A0A0H2S5Z7"/>
<keyword evidence="5" id="KW-1185">Reference proteome</keyword>
<name>A0A0H2S5Z7_9AGAM</name>
<gene>
    <name evidence="4" type="ORF">SCHPADRAFT_55119</name>
</gene>
<evidence type="ECO:0000313" key="4">
    <source>
        <dbReference type="EMBL" id="KLO19695.1"/>
    </source>
</evidence>
<dbReference type="EMBL" id="KQ085885">
    <property type="protein sequence ID" value="KLO19695.1"/>
    <property type="molecule type" value="Genomic_DNA"/>
</dbReference>
<feature type="transmembrane region" description="Helical" evidence="2">
    <location>
        <begin position="230"/>
        <end position="251"/>
    </location>
</feature>
<accession>A0A0H2S5Z7</accession>
<keyword evidence="2" id="KW-1133">Transmembrane helix</keyword>
<reference evidence="4 5" key="1">
    <citation type="submission" date="2015-04" db="EMBL/GenBank/DDBJ databases">
        <title>Complete genome sequence of Schizopora paradoxa KUC8140, a cosmopolitan wood degrader in East Asia.</title>
        <authorList>
            <consortium name="DOE Joint Genome Institute"/>
            <person name="Min B."/>
            <person name="Park H."/>
            <person name="Jang Y."/>
            <person name="Kim J.-J."/>
            <person name="Kim K.H."/>
            <person name="Pangilinan J."/>
            <person name="Lipzen A."/>
            <person name="Riley R."/>
            <person name="Grigoriev I.V."/>
            <person name="Spatafora J.W."/>
            <person name="Choi I.-G."/>
        </authorList>
    </citation>
    <scope>NUCLEOTIDE SEQUENCE [LARGE SCALE GENOMIC DNA]</scope>
    <source>
        <strain evidence="4 5">KUC8140</strain>
    </source>
</reference>
<evidence type="ECO:0000256" key="1">
    <source>
        <dbReference type="SAM" id="MobiDB-lite"/>
    </source>
</evidence>
<evidence type="ECO:0000256" key="3">
    <source>
        <dbReference type="SAM" id="SignalP"/>
    </source>
</evidence>
<feature type="region of interest" description="Disordered" evidence="1">
    <location>
        <begin position="113"/>
        <end position="143"/>
    </location>
</feature>
<evidence type="ECO:0000313" key="5">
    <source>
        <dbReference type="Proteomes" id="UP000053477"/>
    </source>
</evidence>
<dbReference type="Proteomes" id="UP000053477">
    <property type="component" value="Unassembled WGS sequence"/>
</dbReference>
<dbReference type="InParanoid" id="A0A0H2S5Z7"/>
<keyword evidence="3" id="KW-0732">Signal</keyword>